<dbReference type="EMBL" id="GL379842">
    <property type="protein sequence ID" value="EGT53534.1"/>
    <property type="molecule type" value="Genomic_DNA"/>
</dbReference>
<accession>G0N656</accession>
<evidence type="ECO:0000313" key="1">
    <source>
        <dbReference type="EMBL" id="EGT53534.1"/>
    </source>
</evidence>
<name>G0N656_CAEBE</name>
<reference evidence="2" key="1">
    <citation type="submission" date="2011-07" db="EMBL/GenBank/DDBJ databases">
        <authorList>
            <consortium name="Caenorhabditis brenneri Sequencing and Analysis Consortium"/>
            <person name="Wilson R.K."/>
        </authorList>
    </citation>
    <scope>NUCLEOTIDE SEQUENCE [LARGE SCALE GENOMIC DNA]</scope>
    <source>
        <strain evidence="2">PB2801</strain>
    </source>
</reference>
<keyword evidence="2" id="KW-1185">Reference proteome</keyword>
<dbReference type="Proteomes" id="UP000008068">
    <property type="component" value="Unassembled WGS sequence"/>
</dbReference>
<evidence type="ECO:0000313" key="2">
    <source>
        <dbReference type="Proteomes" id="UP000008068"/>
    </source>
</evidence>
<dbReference type="InParanoid" id="G0N656"/>
<organism evidence="2">
    <name type="scientific">Caenorhabditis brenneri</name>
    <name type="common">Nematode worm</name>
    <dbReference type="NCBI Taxonomy" id="135651"/>
    <lineage>
        <taxon>Eukaryota</taxon>
        <taxon>Metazoa</taxon>
        <taxon>Ecdysozoa</taxon>
        <taxon>Nematoda</taxon>
        <taxon>Chromadorea</taxon>
        <taxon>Rhabditida</taxon>
        <taxon>Rhabditina</taxon>
        <taxon>Rhabditomorpha</taxon>
        <taxon>Rhabditoidea</taxon>
        <taxon>Rhabditidae</taxon>
        <taxon>Peloderinae</taxon>
        <taxon>Caenorhabditis</taxon>
    </lineage>
</organism>
<gene>
    <name evidence="1" type="ORF">CAEBREN_07336</name>
</gene>
<sequence>MSYPMYILKGKCKFPPIEIATRHHEFSANSPLN</sequence>
<protein>
    <submittedName>
        <fullName evidence="1">Uncharacterized protein</fullName>
    </submittedName>
</protein>
<dbReference type="HOGENOM" id="CLU_3385239_0_0_1"/>
<proteinExistence type="predicted"/>
<dbReference type="AlphaFoldDB" id="G0N656"/>